<protein>
    <submittedName>
        <fullName evidence="1">Uncharacterized protein</fullName>
    </submittedName>
</protein>
<proteinExistence type="predicted"/>
<dbReference type="PATRIC" id="fig|84022.5.peg.2905"/>
<dbReference type="Proteomes" id="UP000035704">
    <property type="component" value="Chromosome"/>
</dbReference>
<reference evidence="1 2" key="1">
    <citation type="submission" date="2014-10" db="EMBL/GenBank/DDBJ databases">
        <title>Genome sequence of Clostridium aceticum DSM 1496.</title>
        <authorList>
            <person name="Poehlein A."/>
            <person name="Schiel-Bengelsdorf B."/>
            <person name="Gottschalk G."/>
            <person name="Duerre P."/>
            <person name="Daniel R."/>
        </authorList>
    </citation>
    <scope>NUCLEOTIDE SEQUENCE [LARGE SCALE GENOMIC DNA]</scope>
    <source>
        <strain evidence="1 2">DSM 1496</strain>
    </source>
</reference>
<dbReference type="STRING" id="84022.CACET_c14440"/>
<dbReference type="AlphaFoldDB" id="A0A0D8IC14"/>
<keyword evidence="2" id="KW-1185">Reference proteome</keyword>
<dbReference type="KEGG" id="cace:CACET_c14440"/>
<accession>A0A0D8IC14</accession>
<dbReference type="EMBL" id="CP009687">
    <property type="protein sequence ID" value="AKL94908.1"/>
    <property type="molecule type" value="Genomic_DNA"/>
</dbReference>
<gene>
    <name evidence="1" type="ORF">CACET_c14440</name>
</gene>
<dbReference type="RefSeq" id="WP_044823681.1">
    <property type="nucleotide sequence ID" value="NZ_CP009687.1"/>
</dbReference>
<organism evidence="1 2">
    <name type="scientific">Clostridium aceticum</name>
    <dbReference type="NCBI Taxonomy" id="84022"/>
    <lineage>
        <taxon>Bacteria</taxon>
        <taxon>Bacillati</taxon>
        <taxon>Bacillota</taxon>
        <taxon>Clostridia</taxon>
        <taxon>Eubacteriales</taxon>
        <taxon>Clostridiaceae</taxon>
        <taxon>Clostridium</taxon>
    </lineage>
</organism>
<name>A0A0D8IC14_9CLOT</name>
<evidence type="ECO:0000313" key="2">
    <source>
        <dbReference type="Proteomes" id="UP000035704"/>
    </source>
</evidence>
<dbReference type="OrthoDB" id="1954751at2"/>
<sequence length="161" mass="19183">MKKIVVLFFFVVLLIGHENFIFASYESQEVSEEEIQQHLQEIFDERIDVWNDFMVGKYSSLEAIRRDLEDYTTEPLLAIDISTYESIMNHPSSYEIIKEVNVMHCETIKANGTKGTYLVRIFWGIQSYDEFTYEEVEYIVEMLHIKNKWMLSDYQLNIEPL</sequence>
<evidence type="ECO:0000313" key="1">
    <source>
        <dbReference type="EMBL" id="AKL94908.1"/>
    </source>
</evidence>